<name>A0A3A6WFL5_9FIRM</name>
<dbReference type="AlphaFoldDB" id="A0A3A6WFL5"/>
<evidence type="ECO:0000256" key="5">
    <source>
        <dbReference type="ARBA" id="ARBA00023172"/>
    </source>
</evidence>
<accession>A0A3A6WFL5</accession>
<comment type="similarity">
    <text evidence="2 6">Belongs to the transposase mutator family.</text>
</comment>
<comment type="function">
    <text evidence="1 6">Required for the transposition of the insertion element.</text>
</comment>
<organism evidence="7 8">
    <name type="scientific">Veillonella atypica</name>
    <dbReference type="NCBI Taxonomy" id="39777"/>
    <lineage>
        <taxon>Bacteria</taxon>
        <taxon>Bacillati</taxon>
        <taxon>Bacillota</taxon>
        <taxon>Negativicutes</taxon>
        <taxon>Veillonellales</taxon>
        <taxon>Veillonellaceae</taxon>
        <taxon>Veillonella</taxon>
    </lineage>
</organism>
<evidence type="ECO:0000256" key="1">
    <source>
        <dbReference type="ARBA" id="ARBA00002190"/>
    </source>
</evidence>
<keyword evidence="6" id="KW-0814">Transposable element</keyword>
<evidence type="ECO:0000256" key="3">
    <source>
        <dbReference type="ARBA" id="ARBA00022578"/>
    </source>
</evidence>
<dbReference type="EMBL" id="QXZZ01000030">
    <property type="protein sequence ID" value="RJY50326.1"/>
    <property type="molecule type" value="Genomic_DNA"/>
</dbReference>
<dbReference type="PANTHER" id="PTHR33217:SF7">
    <property type="entry name" value="TRANSPOSASE FOR INSERTION SEQUENCE ELEMENT IS1081"/>
    <property type="match status" value="1"/>
</dbReference>
<gene>
    <name evidence="7" type="ORF">D2965_06400</name>
</gene>
<evidence type="ECO:0000313" key="7">
    <source>
        <dbReference type="EMBL" id="RJY50326.1"/>
    </source>
</evidence>
<dbReference type="GO" id="GO:0004803">
    <property type="term" value="F:transposase activity"/>
    <property type="evidence" value="ECO:0007669"/>
    <property type="project" value="UniProtKB-UniRule"/>
</dbReference>
<keyword evidence="5 6" id="KW-0233">DNA recombination</keyword>
<dbReference type="Pfam" id="PF00872">
    <property type="entry name" value="Transposase_mut"/>
    <property type="match status" value="1"/>
</dbReference>
<keyword evidence="4 6" id="KW-0238">DNA-binding</keyword>
<evidence type="ECO:0000313" key="8">
    <source>
        <dbReference type="Proteomes" id="UP000277803"/>
    </source>
</evidence>
<dbReference type="InterPro" id="IPR001207">
    <property type="entry name" value="Transposase_mutator"/>
</dbReference>
<sequence length="147" mass="16899">MDQFQNKLLTLYNRNFGNLEEIIIQLYQKGITTCEIADIIEKMYGSYYSLQTISNMTQVVAKEMDAFHNRPLPSRFVVVNLDATFITVKRGTAQKEALHVLIGITPSGEKYVIDYDIYPNETTLAYKELLNHAKQRDLDDILLFVGD</sequence>
<evidence type="ECO:0000256" key="2">
    <source>
        <dbReference type="ARBA" id="ARBA00010961"/>
    </source>
</evidence>
<proteinExistence type="inferred from homology"/>
<protein>
    <recommendedName>
        <fullName evidence="6">Mutator family transposase</fullName>
    </recommendedName>
</protein>
<reference evidence="7 8" key="1">
    <citation type="submission" date="2018-09" db="EMBL/GenBank/DDBJ databases">
        <title>Genome sequence of Veillonella atypica isolated from periodontal Korean patients.</title>
        <authorList>
            <person name="Lee J.-H."/>
            <person name="Moon J.-H."/>
            <person name="Shin S.-Y."/>
        </authorList>
    </citation>
    <scope>NUCLEOTIDE SEQUENCE [LARGE SCALE GENOMIC DNA]</scope>
    <source>
        <strain evidence="7 8">KHUD_V1</strain>
    </source>
</reference>
<dbReference type="GO" id="GO:0003677">
    <property type="term" value="F:DNA binding"/>
    <property type="evidence" value="ECO:0007669"/>
    <property type="project" value="UniProtKB-UniRule"/>
</dbReference>
<evidence type="ECO:0000256" key="6">
    <source>
        <dbReference type="RuleBase" id="RU365089"/>
    </source>
</evidence>
<dbReference type="Proteomes" id="UP000277803">
    <property type="component" value="Unassembled WGS sequence"/>
</dbReference>
<comment type="caution">
    <text evidence="7">The sequence shown here is derived from an EMBL/GenBank/DDBJ whole genome shotgun (WGS) entry which is preliminary data.</text>
</comment>
<dbReference type="PANTHER" id="PTHR33217">
    <property type="entry name" value="TRANSPOSASE FOR INSERTION SEQUENCE ELEMENT IS1081"/>
    <property type="match status" value="1"/>
</dbReference>
<evidence type="ECO:0000256" key="4">
    <source>
        <dbReference type="ARBA" id="ARBA00023125"/>
    </source>
</evidence>
<keyword evidence="3 6" id="KW-0815">Transposition</keyword>
<dbReference type="GO" id="GO:0006313">
    <property type="term" value="P:DNA transposition"/>
    <property type="evidence" value="ECO:0007669"/>
    <property type="project" value="UniProtKB-UniRule"/>
</dbReference>